<dbReference type="SUPFAM" id="SSF111369">
    <property type="entry name" value="HlyD-like secretion proteins"/>
    <property type="match status" value="2"/>
</dbReference>
<dbReference type="PANTHER" id="PTHR30469">
    <property type="entry name" value="MULTIDRUG RESISTANCE PROTEIN MDTA"/>
    <property type="match status" value="1"/>
</dbReference>
<comment type="caution">
    <text evidence="9">The sequence shown here is derived from an EMBL/GenBank/DDBJ whole genome shotgun (WGS) entry which is preliminary data.</text>
</comment>
<name>A0A2W4WCR5_9CYAN</name>
<feature type="domain" description="Multidrug resistance protein MdtA-like alpha-helical hairpin" evidence="5">
    <location>
        <begin position="164"/>
        <end position="247"/>
    </location>
</feature>
<feature type="domain" description="Multidrug resistance protein MdtA-like barrel-sandwich hybrid" evidence="6">
    <location>
        <begin position="111"/>
        <end position="269"/>
    </location>
</feature>
<feature type="region of interest" description="Disordered" evidence="4">
    <location>
        <begin position="1"/>
        <end position="34"/>
    </location>
</feature>
<feature type="domain" description="Multidrug resistance protein MdtA-like C-terminal permuted SH3" evidence="8">
    <location>
        <begin position="363"/>
        <end position="427"/>
    </location>
</feature>
<protein>
    <submittedName>
        <fullName evidence="9">Efflux RND transporter periplasmic adaptor subunit</fullName>
    </submittedName>
</protein>
<dbReference type="EMBL" id="QBMN01000085">
    <property type="protein sequence ID" value="PZO39709.1"/>
    <property type="molecule type" value="Genomic_DNA"/>
</dbReference>
<evidence type="ECO:0000256" key="1">
    <source>
        <dbReference type="ARBA" id="ARBA00004196"/>
    </source>
</evidence>
<evidence type="ECO:0000259" key="8">
    <source>
        <dbReference type="Pfam" id="PF25967"/>
    </source>
</evidence>
<reference evidence="9 10" key="2">
    <citation type="submission" date="2018-06" db="EMBL/GenBank/DDBJ databases">
        <title>Metagenomic assembly of (sub)arctic Cyanobacteria and their associated microbiome from non-axenic cultures.</title>
        <authorList>
            <person name="Baurain D."/>
        </authorList>
    </citation>
    <scope>NUCLEOTIDE SEQUENCE [LARGE SCALE GENOMIC DNA]</scope>
    <source>
        <strain evidence="9">ULC041bin1</strain>
    </source>
</reference>
<proteinExistence type="inferred from homology"/>
<dbReference type="InterPro" id="IPR058625">
    <property type="entry name" value="MdtA-like_BSH"/>
</dbReference>
<dbReference type="InterPro" id="IPR006143">
    <property type="entry name" value="RND_pump_MFP"/>
</dbReference>
<dbReference type="AlphaFoldDB" id="A0A2W4WCR5"/>
<organism evidence="9 10">
    <name type="scientific">Shackletoniella antarctica</name>
    <dbReference type="NCBI Taxonomy" id="268115"/>
    <lineage>
        <taxon>Bacteria</taxon>
        <taxon>Bacillati</taxon>
        <taxon>Cyanobacteriota</taxon>
        <taxon>Cyanophyceae</taxon>
        <taxon>Oculatellales</taxon>
        <taxon>Oculatellaceae</taxon>
        <taxon>Shackletoniella</taxon>
    </lineage>
</organism>
<evidence type="ECO:0000256" key="4">
    <source>
        <dbReference type="SAM" id="MobiDB-lite"/>
    </source>
</evidence>
<evidence type="ECO:0000259" key="5">
    <source>
        <dbReference type="Pfam" id="PF25876"/>
    </source>
</evidence>
<dbReference type="PANTHER" id="PTHR30469:SF15">
    <property type="entry name" value="HLYD FAMILY OF SECRETION PROTEINS"/>
    <property type="match status" value="1"/>
</dbReference>
<dbReference type="Gene3D" id="2.40.420.20">
    <property type="match status" value="1"/>
</dbReference>
<dbReference type="GO" id="GO:1990281">
    <property type="term" value="C:efflux pump complex"/>
    <property type="evidence" value="ECO:0007669"/>
    <property type="project" value="TreeGrafter"/>
</dbReference>
<accession>A0A2W4WCR5</accession>
<evidence type="ECO:0000313" key="9">
    <source>
        <dbReference type="EMBL" id="PZO39709.1"/>
    </source>
</evidence>
<comment type="subcellular location">
    <subcellularLocation>
        <location evidence="1">Cell envelope</location>
    </subcellularLocation>
</comment>
<dbReference type="InterPro" id="IPR058627">
    <property type="entry name" value="MdtA-like_C"/>
</dbReference>
<comment type="similarity">
    <text evidence="2">Belongs to the membrane fusion protein (MFP) (TC 8.A.1) family.</text>
</comment>
<dbReference type="InterPro" id="IPR058792">
    <property type="entry name" value="Beta-barrel_RND_2"/>
</dbReference>
<dbReference type="Gene3D" id="2.40.30.170">
    <property type="match status" value="1"/>
</dbReference>
<evidence type="ECO:0000313" key="10">
    <source>
        <dbReference type="Proteomes" id="UP000249081"/>
    </source>
</evidence>
<dbReference type="Pfam" id="PF25967">
    <property type="entry name" value="RND-MFP_C"/>
    <property type="match status" value="1"/>
</dbReference>
<evidence type="ECO:0000259" key="7">
    <source>
        <dbReference type="Pfam" id="PF25954"/>
    </source>
</evidence>
<evidence type="ECO:0000259" key="6">
    <source>
        <dbReference type="Pfam" id="PF25917"/>
    </source>
</evidence>
<dbReference type="Gene3D" id="1.10.287.470">
    <property type="entry name" value="Helix hairpin bin"/>
    <property type="match status" value="1"/>
</dbReference>
<sequence length="440" mass="44987">MQNLHSSDPLEATAGASVENNTAPSQPYSEAIAGQGAPRRWPGVLVGVGAGVLLTLVGSQILGGREATPPDAPEPPPAVATQTVTVATAAPATVADTLAINGSVQATDLLTIAPQASGLQIRQILVREGNAVSAGQAIATLDDATLQADLRQAQAQLSVAQAQVTQRQAGLAQSQATLAEAQANLARNQTLADRGAISQQELGSLRTQTITAQESISLSRAEVQSAEAGVRSQQAAIDRLQTQLTQTTVRAPVAGVVAERLATVGDVSAPGSPIVTLIENNQLELAAEVPQTQLDQVAIGAPVTVTSNADRRIQLQGTVQSIDPVVDAATRVATVNITLPPSDLLRPGIFLRGDITTSSRQGLTIPATALQPQPDGTAQLFVLGEGNVVEARTVELGNRIAASGDAVAQVEVLQGLQAGEQVATSGVGFLQDGDVVTVVD</sequence>
<dbReference type="Gene3D" id="2.40.50.100">
    <property type="match status" value="1"/>
</dbReference>
<gene>
    <name evidence="9" type="ORF">DCF17_13025</name>
</gene>
<evidence type="ECO:0000256" key="2">
    <source>
        <dbReference type="ARBA" id="ARBA00009477"/>
    </source>
</evidence>
<dbReference type="Pfam" id="PF25954">
    <property type="entry name" value="Beta-barrel_RND_2"/>
    <property type="match status" value="1"/>
</dbReference>
<dbReference type="Pfam" id="PF25917">
    <property type="entry name" value="BSH_RND"/>
    <property type="match status" value="1"/>
</dbReference>
<keyword evidence="3" id="KW-0813">Transport</keyword>
<evidence type="ECO:0000256" key="3">
    <source>
        <dbReference type="ARBA" id="ARBA00022448"/>
    </source>
</evidence>
<dbReference type="Pfam" id="PF25876">
    <property type="entry name" value="HH_MFP_RND"/>
    <property type="match status" value="1"/>
</dbReference>
<dbReference type="NCBIfam" id="TIGR01730">
    <property type="entry name" value="RND_mfp"/>
    <property type="match status" value="1"/>
</dbReference>
<dbReference type="Proteomes" id="UP000249081">
    <property type="component" value="Unassembled WGS sequence"/>
</dbReference>
<feature type="compositionally biased region" description="Polar residues" evidence="4">
    <location>
        <begin position="18"/>
        <end position="28"/>
    </location>
</feature>
<feature type="domain" description="CusB-like beta-barrel" evidence="7">
    <location>
        <begin position="285"/>
        <end position="357"/>
    </location>
</feature>
<dbReference type="InterPro" id="IPR058624">
    <property type="entry name" value="MdtA-like_HH"/>
</dbReference>
<dbReference type="GO" id="GO:0015562">
    <property type="term" value="F:efflux transmembrane transporter activity"/>
    <property type="evidence" value="ECO:0007669"/>
    <property type="project" value="TreeGrafter"/>
</dbReference>
<reference evidence="10" key="1">
    <citation type="submission" date="2018-04" db="EMBL/GenBank/DDBJ databases">
        <authorList>
            <person name="Cornet L."/>
        </authorList>
    </citation>
    <scope>NUCLEOTIDE SEQUENCE [LARGE SCALE GENOMIC DNA]</scope>
</reference>